<evidence type="ECO:0000256" key="1">
    <source>
        <dbReference type="SAM" id="SignalP"/>
    </source>
</evidence>
<dbReference type="EMBL" id="KN824280">
    <property type="protein sequence ID" value="KIM32128.1"/>
    <property type="molecule type" value="Genomic_DNA"/>
</dbReference>
<keyword evidence="1" id="KW-0732">Signal</keyword>
<evidence type="ECO:0000313" key="2">
    <source>
        <dbReference type="EMBL" id="KIM32128.1"/>
    </source>
</evidence>
<reference evidence="3" key="2">
    <citation type="submission" date="2015-01" db="EMBL/GenBank/DDBJ databases">
        <title>Evolutionary Origins and Diversification of the Mycorrhizal Mutualists.</title>
        <authorList>
            <consortium name="DOE Joint Genome Institute"/>
            <consortium name="Mycorrhizal Genomics Consortium"/>
            <person name="Kohler A."/>
            <person name="Kuo A."/>
            <person name="Nagy L.G."/>
            <person name="Floudas D."/>
            <person name="Copeland A."/>
            <person name="Barry K.W."/>
            <person name="Cichocki N."/>
            <person name="Veneault-Fourrey C."/>
            <person name="LaButti K."/>
            <person name="Lindquist E.A."/>
            <person name="Lipzen A."/>
            <person name="Lundell T."/>
            <person name="Morin E."/>
            <person name="Murat C."/>
            <person name="Riley R."/>
            <person name="Ohm R."/>
            <person name="Sun H."/>
            <person name="Tunlid A."/>
            <person name="Henrissat B."/>
            <person name="Grigoriev I.V."/>
            <person name="Hibbett D.S."/>
            <person name="Martin F."/>
        </authorList>
    </citation>
    <scope>NUCLEOTIDE SEQUENCE [LARGE SCALE GENOMIC DNA]</scope>
    <source>
        <strain evidence="3">MAFF 305830</strain>
    </source>
</reference>
<keyword evidence="3" id="KW-1185">Reference proteome</keyword>
<feature type="chain" id="PRO_5002173955" evidence="1">
    <location>
        <begin position="19"/>
        <end position="54"/>
    </location>
</feature>
<dbReference type="AlphaFoldDB" id="A0A0C2X1K0"/>
<gene>
    <name evidence="2" type="ORF">M408DRAFT_326796</name>
</gene>
<sequence length="54" mass="6119">MAIDAFVWFLFMNPIVFLAKSHSMGHTLLGEVLIPEGPCLSFLRINVWSLEPET</sequence>
<proteinExistence type="predicted"/>
<evidence type="ECO:0000313" key="3">
    <source>
        <dbReference type="Proteomes" id="UP000054097"/>
    </source>
</evidence>
<feature type="signal peptide" evidence="1">
    <location>
        <begin position="1"/>
        <end position="18"/>
    </location>
</feature>
<protein>
    <submittedName>
        <fullName evidence="2">Uncharacterized protein</fullName>
    </submittedName>
</protein>
<dbReference type="HOGENOM" id="CLU_3074519_0_0_1"/>
<accession>A0A0C2X1K0</accession>
<reference evidence="2 3" key="1">
    <citation type="submission" date="2014-04" db="EMBL/GenBank/DDBJ databases">
        <authorList>
            <consortium name="DOE Joint Genome Institute"/>
            <person name="Kuo A."/>
            <person name="Zuccaro A."/>
            <person name="Kohler A."/>
            <person name="Nagy L.G."/>
            <person name="Floudas D."/>
            <person name="Copeland A."/>
            <person name="Barry K.W."/>
            <person name="Cichocki N."/>
            <person name="Veneault-Fourrey C."/>
            <person name="LaButti K."/>
            <person name="Lindquist E.A."/>
            <person name="Lipzen A."/>
            <person name="Lundell T."/>
            <person name="Morin E."/>
            <person name="Murat C."/>
            <person name="Sun H."/>
            <person name="Tunlid A."/>
            <person name="Henrissat B."/>
            <person name="Grigoriev I.V."/>
            <person name="Hibbett D.S."/>
            <person name="Martin F."/>
            <person name="Nordberg H.P."/>
            <person name="Cantor M.N."/>
            <person name="Hua S.X."/>
        </authorList>
    </citation>
    <scope>NUCLEOTIDE SEQUENCE [LARGE SCALE GENOMIC DNA]</scope>
    <source>
        <strain evidence="2 3">MAFF 305830</strain>
    </source>
</reference>
<name>A0A0C2X1K0_SERVB</name>
<feature type="non-terminal residue" evidence="2">
    <location>
        <position position="54"/>
    </location>
</feature>
<organism evidence="2 3">
    <name type="scientific">Serendipita vermifera MAFF 305830</name>
    <dbReference type="NCBI Taxonomy" id="933852"/>
    <lineage>
        <taxon>Eukaryota</taxon>
        <taxon>Fungi</taxon>
        <taxon>Dikarya</taxon>
        <taxon>Basidiomycota</taxon>
        <taxon>Agaricomycotina</taxon>
        <taxon>Agaricomycetes</taxon>
        <taxon>Sebacinales</taxon>
        <taxon>Serendipitaceae</taxon>
        <taxon>Serendipita</taxon>
    </lineage>
</organism>
<dbReference type="Proteomes" id="UP000054097">
    <property type="component" value="Unassembled WGS sequence"/>
</dbReference>